<dbReference type="PRINTS" id="PR00080">
    <property type="entry name" value="SDRFAMILY"/>
</dbReference>
<keyword evidence="2" id="KW-0560">Oxidoreductase</keyword>
<evidence type="ECO:0000256" key="3">
    <source>
        <dbReference type="RuleBase" id="RU000363"/>
    </source>
</evidence>
<organism evidence="4 5">
    <name type="scientific">Fusarium proliferatum (strain ET1)</name>
    <name type="common">Orchid endophyte fungus</name>
    <dbReference type="NCBI Taxonomy" id="1227346"/>
    <lineage>
        <taxon>Eukaryota</taxon>
        <taxon>Fungi</taxon>
        <taxon>Dikarya</taxon>
        <taxon>Ascomycota</taxon>
        <taxon>Pezizomycotina</taxon>
        <taxon>Sordariomycetes</taxon>
        <taxon>Hypocreomycetidae</taxon>
        <taxon>Hypocreales</taxon>
        <taxon>Nectriaceae</taxon>
        <taxon>Fusarium</taxon>
        <taxon>Fusarium fujikuroi species complex</taxon>
    </lineage>
</organism>
<dbReference type="Pfam" id="PF00106">
    <property type="entry name" value="adh_short"/>
    <property type="match status" value="1"/>
</dbReference>
<dbReference type="SUPFAM" id="SSF51735">
    <property type="entry name" value="NAD(P)-binding Rossmann-fold domains"/>
    <property type="match status" value="1"/>
</dbReference>
<dbReference type="PRINTS" id="PR00081">
    <property type="entry name" value="GDHRDH"/>
</dbReference>
<proteinExistence type="inferred from homology"/>
<dbReference type="PANTHER" id="PTHR24322">
    <property type="entry name" value="PKSB"/>
    <property type="match status" value="1"/>
</dbReference>
<dbReference type="InterPro" id="IPR036291">
    <property type="entry name" value="NAD(P)-bd_dom_sf"/>
</dbReference>
<dbReference type="Proteomes" id="UP000183971">
    <property type="component" value="Unassembled WGS sequence"/>
</dbReference>
<evidence type="ECO:0000313" key="5">
    <source>
        <dbReference type="Proteomes" id="UP000183971"/>
    </source>
</evidence>
<comment type="similarity">
    <text evidence="1 3">Belongs to the short-chain dehydrogenases/reductases (SDR) family.</text>
</comment>
<dbReference type="AlphaFoldDB" id="A0A1L7VIB2"/>
<reference evidence="5" key="1">
    <citation type="journal article" date="2016" name="Genome Biol. Evol.">
        <title>Comparative 'omics' of the Fusarium fujikuroi species complex highlights differences in genetic potential and metabolite synthesis.</title>
        <authorList>
            <person name="Niehaus E.-M."/>
            <person name="Muensterkoetter M."/>
            <person name="Proctor R.H."/>
            <person name="Brown D.W."/>
            <person name="Sharon A."/>
            <person name="Idan Y."/>
            <person name="Oren-Young L."/>
            <person name="Sieber C.M."/>
            <person name="Novak O."/>
            <person name="Pencik A."/>
            <person name="Tarkowska D."/>
            <person name="Hromadova K."/>
            <person name="Freeman S."/>
            <person name="Maymon M."/>
            <person name="Elazar M."/>
            <person name="Youssef S.A."/>
            <person name="El-Shabrawy E.S.M."/>
            <person name="Shalaby A.B.A."/>
            <person name="Houterman P."/>
            <person name="Brock N.L."/>
            <person name="Burkhardt I."/>
            <person name="Tsavkelova E.A."/>
            <person name="Dickschat J.S."/>
            <person name="Galuszka P."/>
            <person name="Gueldener U."/>
            <person name="Tudzynski B."/>
        </authorList>
    </citation>
    <scope>NUCLEOTIDE SEQUENCE [LARGE SCALE GENOMIC DNA]</scope>
    <source>
        <strain evidence="5">ET1</strain>
    </source>
</reference>
<dbReference type="Gene3D" id="3.40.50.720">
    <property type="entry name" value="NAD(P)-binding Rossmann-like Domain"/>
    <property type="match status" value="1"/>
</dbReference>
<dbReference type="InterPro" id="IPR002347">
    <property type="entry name" value="SDR_fam"/>
</dbReference>
<dbReference type="EMBL" id="FJOF01000003">
    <property type="protein sequence ID" value="CZR39255.1"/>
    <property type="molecule type" value="Genomic_DNA"/>
</dbReference>
<dbReference type="RefSeq" id="XP_031079848.1">
    <property type="nucleotide sequence ID" value="XM_031229631.1"/>
</dbReference>
<comment type="caution">
    <text evidence="4">The sequence shown here is derived from an EMBL/GenBank/DDBJ whole genome shotgun (WGS) entry which is preliminary data.</text>
</comment>
<accession>A0A1L7VIB2</accession>
<evidence type="ECO:0000256" key="1">
    <source>
        <dbReference type="ARBA" id="ARBA00006484"/>
    </source>
</evidence>
<gene>
    <name evidence="4" type="ORF">FPRO_05553</name>
</gene>
<dbReference type="VEuPathDB" id="FungiDB:FPRO_05553"/>
<name>A0A1L7VIB2_FUSPR</name>
<sequence>MDSISRLSQHLPPFVINLSKSQRAQGVATVVGVLVLLSPLNRWLSWRSANNGDTLNRWNPATELVVVTGGSSGIGAKIVQILEAENIEVDLSDADAIAAVAERIRSDHGHPTALVNNAGIAHGETILSVTPEKLQRLVSVNLEAPFLLTQQFLPDMITHNHGHIVNIASLASFLTQAANVDYGATKVGLLAFHEGLKQELKHVYNAPGVRASVIHPTGVNTPMIEAILKAGTLGRYVEAEDVASAVVTQLTSGYAAQVPVPRSVG</sequence>
<protein>
    <submittedName>
        <fullName evidence="4">Related to a retinal short-chain dehydrogenase/reductase</fullName>
    </submittedName>
</protein>
<dbReference type="GO" id="GO:0016616">
    <property type="term" value="F:oxidoreductase activity, acting on the CH-OH group of donors, NAD or NADP as acceptor"/>
    <property type="evidence" value="ECO:0007669"/>
    <property type="project" value="TreeGrafter"/>
</dbReference>
<evidence type="ECO:0000313" key="4">
    <source>
        <dbReference type="EMBL" id="CZR39255.1"/>
    </source>
</evidence>
<dbReference type="PANTHER" id="PTHR24322:SF736">
    <property type="entry name" value="RETINOL DEHYDROGENASE 10"/>
    <property type="match status" value="1"/>
</dbReference>
<dbReference type="GeneID" id="42050433"/>
<evidence type="ECO:0000256" key="2">
    <source>
        <dbReference type="ARBA" id="ARBA00023002"/>
    </source>
</evidence>
<keyword evidence="5" id="KW-1185">Reference proteome</keyword>